<dbReference type="GO" id="GO:0007131">
    <property type="term" value="P:reciprocal meiotic recombination"/>
    <property type="evidence" value="ECO:0007669"/>
    <property type="project" value="TreeGrafter"/>
</dbReference>
<keyword evidence="1" id="KW-0812">Transmembrane</keyword>
<sequence>MLYKVLTKISYFDRFQAEVKLNSRKKETHQSPFGGFCTILLVLVLTVIFIRGVIGLIKKETFTISSTKILNVNPPITQIQFYDLSDSISSRKSYWKWNQNISQSHIYLKYVNDE</sequence>
<feature type="transmembrane region" description="Helical" evidence="1">
    <location>
        <begin position="33"/>
        <end position="54"/>
    </location>
</feature>
<reference evidence="2" key="1">
    <citation type="submission" date="2021-01" db="EMBL/GenBank/DDBJ databases">
        <authorList>
            <consortium name="Genoscope - CEA"/>
            <person name="William W."/>
        </authorList>
    </citation>
    <scope>NUCLEOTIDE SEQUENCE</scope>
</reference>
<keyword evidence="3" id="KW-1185">Reference proteome</keyword>
<dbReference type="EMBL" id="CAJJDM010000072">
    <property type="protein sequence ID" value="CAD8083273.1"/>
    <property type="molecule type" value="Genomic_DNA"/>
</dbReference>
<name>A0A8S1N1H6_PARPR</name>
<dbReference type="Proteomes" id="UP000688137">
    <property type="component" value="Unassembled WGS sequence"/>
</dbReference>
<evidence type="ECO:0000313" key="2">
    <source>
        <dbReference type="EMBL" id="CAD8083273.1"/>
    </source>
</evidence>
<keyword evidence="1" id="KW-0472">Membrane</keyword>
<gene>
    <name evidence="2" type="ORF">PPRIM_AZ9-3.1.T0690201</name>
</gene>
<proteinExistence type="predicted"/>
<evidence type="ECO:0000256" key="1">
    <source>
        <dbReference type="SAM" id="Phobius"/>
    </source>
</evidence>
<comment type="caution">
    <text evidence="2">The sequence shown here is derived from an EMBL/GenBank/DDBJ whole genome shotgun (WGS) entry which is preliminary data.</text>
</comment>
<organism evidence="2 3">
    <name type="scientific">Paramecium primaurelia</name>
    <dbReference type="NCBI Taxonomy" id="5886"/>
    <lineage>
        <taxon>Eukaryota</taxon>
        <taxon>Sar</taxon>
        <taxon>Alveolata</taxon>
        <taxon>Ciliophora</taxon>
        <taxon>Intramacronucleata</taxon>
        <taxon>Oligohymenophorea</taxon>
        <taxon>Peniculida</taxon>
        <taxon>Parameciidae</taxon>
        <taxon>Paramecium</taxon>
    </lineage>
</organism>
<dbReference type="PANTHER" id="PTHR31398:SF0">
    <property type="entry name" value="MEIOTIC NUCLEAR DIVISION PROTEIN 1 HOMOLOG"/>
    <property type="match status" value="1"/>
</dbReference>
<keyword evidence="1" id="KW-1133">Transmembrane helix</keyword>
<protein>
    <submittedName>
        <fullName evidence="2">Uncharacterized protein</fullName>
    </submittedName>
</protein>
<evidence type="ECO:0000313" key="3">
    <source>
        <dbReference type="Proteomes" id="UP000688137"/>
    </source>
</evidence>
<dbReference type="AlphaFoldDB" id="A0A8S1N1H6"/>
<accession>A0A8S1N1H6</accession>
<dbReference type="PANTHER" id="PTHR31398">
    <property type="entry name" value="MEIOTIC NUCLEAR DIVISION PROTEIN 1 HOMOLOG"/>
    <property type="match status" value="1"/>
</dbReference>
<dbReference type="GO" id="GO:0005634">
    <property type="term" value="C:nucleus"/>
    <property type="evidence" value="ECO:0007669"/>
    <property type="project" value="TreeGrafter"/>
</dbReference>